<evidence type="ECO:0000313" key="3">
    <source>
        <dbReference type="Proteomes" id="UP000245765"/>
    </source>
</evidence>
<dbReference type="GO" id="GO:0016788">
    <property type="term" value="F:hydrolase activity, acting on ester bonds"/>
    <property type="evidence" value="ECO:0007669"/>
    <property type="project" value="UniProtKB-ARBA"/>
</dbReference>
<dbReference type="EMBL" id="QGNA01000001">
    <property type="protein sequence ID" value="PWS38269.1"/>
    <property type="molecule type" value="Genomic_DNA"/>
</dbReference>
<proteinExistence type="predicted"/>
<dbReference type="Proteomes" id="UP000245765">
    <property type="component" value="Unassembled WGS sequence"/>
</dbReference>
<organism evidence="2 3">
    <name type="scientific">Falsiroseomonas bella</name>
    <dbReference type="NCBI Taxonomy" id="2184016"/>
    <lineage>
        <taxon>Bacteria</taxon>
        <taxon>Pseudomonadati</taxon>
        <taxon>Pseudomonadota</taxon>
        <taxon>Alphaproteobacteria</taxon>
        <taxon>Acetobacterales</taxon>
        <taxon>Roseomonadaceae</taxon>
        <taxon>Falsiroseomonas</taxon>
    </lineage>
</organism>
<gene>
    <name evidence="2" type="ORF">DFH01_02950</name>
</gene>
<dbReference type="SUPFAM" id="SSF52266">
    <property type="entry name" value="SGNH hydrolase"/>
    <property type="match status" value="1"/>
</dbReference>
<dbReference type="Gene3D" id="3.40.50.1110">
    <property type="entry name" value="SGNH hydrolase"/>
    <property type="match status" value="1"/>
</dbReference>
<dbReference type="AlphaFoldDB" id="A0A317FJZ4"/>
<protein>
    <submittedName>
        <fullName evidence="2">Uncharacterized protein</fullName>
    </submittedName>
</protein>
<keyword evidence="1" id="KW-0732">Signal</keyword>
<name>A0A317FJZ4_9PROT</name>
<dbReference type="Pfam" id="PF25182">
    <property type="entry name" value="NonGDSL"/>
    <property type="match status" value="1"/>
</dbReference>
<dbReference type="InterPro" id="IPR057572">
    <property type="entry name" value="NonGDSL"/>
</dbReference>
<sequence length="251" mass="27063">MRRLAATLPLVLALWGLPPAAAAGPEPACDVTPELIEAAPLPGTFAAIARGELRIMVVGSASTAGGGTSGPEATWPARLQARLATRLSPVVVRLESFGRRGSTAADHARIIAAEAARFRPHLIIWQLGTVEAARGLPAEEMSEAVQDAAARLRAARGELTDLILMDMQFSRFFRANANVEAYRDQLRIAAAAAGAQLFSRWSIMQHWAETDTVDLERAPRERRMAVADALHDCLARALVAFIRQGVADMRR</sequence>
<feature type="chain" id="PRO_5016233701" evidence="1">
    <location>
        <begin position="24"/>
        <end position="251"/>
    </location>
</feature>
<dbReference type="RefSeq" id="WP_109868890.1">
    <property type="nucleotide sequence ID" value="NZ_QGNA01000001.1"/>
</dbReference>
<feature type="signal peptide" evidence="1">
    <location>
        <begin position="1"/>
        <end position="23"/>
    </location>
</feature>
<accession>A0A317FJZ4</accession>
<keyword evidence="3" id="KW-1185">Reference proteome</keyword>
<evidence type="ECO:0000313" key="2">
    <source>
        <dbReference type="EMBL" id="PWS38269.1"/>
    </source>
</evidence>
<dbReference type="OrthoDB" id="7203637at2"/>
<reference evidence="3" key="1">
    <citation type="submission" date="2018-05" db="EMBL/GenBank/DDBJ databases">
        <authorList>
            <person name="Du Z."/>
            <person name="Wang X."/>
        </authorList>
    </citation>
    <scope>NUCLEOTIDE SEQUENCE [LARGE SCALE GENOMIC DNA]</scope>
    <source>
        <strain evidence="3">CQN31</strain>
    </source>
</reference>
<dbReference type="InterPro" id="IPR036514">
    <property type="entry name" value="SGNH_hydro_sf"/>
</dbReference>
<comment type="caution">
    <text evidence="2">The sequence shown here is derived from an EMBL/GenBank/DDBJ whole genome shotgun (WGS) entry which is preliminary data.</text>
</comment>
<evidence type="ECO:0000256" key="1">
    <source>
        <dbReference type="SAM" id="SignalP"/>
    </source>
</evidence>